<evidence type="ECO:0000313" key="2">
    <source>
        <dbReference type="Proteomes" id="UP001560573"/>
    </source>
</evidence>
<protein>
    <submittedName>
        <fullName evidence="1">Uncharacterized protein</fullName>
    </submittedName>
</protein>
<dbReference type="Proteomes" id="UP001560573">
    <property type="component" value="Unassembled WGS sequence"/>
</dbReference>
<sequence length="168" mass="17759">MDPIKKIPGKDFVGNNVVDTDLNLPIQDNSAVAGYGLPITLPLCRQIFSDYDANQQQISSFLSQLPPSPPLDNIIAGLDPSKQVAAGIYGREALLDILSQAGCEGIMYINCIYDQQDSIILLGVDSNGNPIGGAAAFAAPTRAATDPVIYEVKGGAQTRDQVKTLLGI</sequence>
<reference evidence="1 2" key="1">
    <citation type="submission" date="2023-07" db="EMBL/GenBank/DDBJ databases">
        <authorList>
            <person name="Lian W.-H."/>
        </authorList>
    </citation>
    <scope>NUCLEOTIDE SEQUENCE [LARGE SCALE GENOMIC DNA]</scope>
    <source>
        <strain evidence="1 2">SYSU DXS3180</strain>
    </source>
</reference>
<dbReference type="EMBL" id="JAULBC010000003">
    <property type="protein sequence ID" value="MEX6688076.1"/>
    <property type="molecule type" value="Genomic_DNA"/>
</dbReference>
<proteinExistence type="predicted"/>
<keyword evidence="2" id="KW-1185">Reference proteome</keyword>
<comment type="caution">
    <text evidence="1">The sequence shown here is derived from an EMBL/GenBank/DDBJ whole genome shotgun (WGS) entry which is preliminary data.</text>
</comment>
<gene>
    <name evidence="1" type="ORF">QTN47_11255</name>
</gene>
<organism evidence="1 2">
    <name type="scientific">Danxiaibacter flavus</name>
    <dbReference type="NCBI Taxonomy" id="3049108"/>
    <lineage>
        <taxon>Bacteria</taxon>
        <taxon>Pseudomonadati</taxon>
        <taxon>Bacteroidota</taxon>
        <taxon>Chitinophagia</taxon>
        <taxon>Chitinophagales</taxon>
        <taxon>Chitinophagaceae</taxon>
        <taxon>Danxiaibacter</taxon>
    </lineage>
</organism>
<dbReference type="RefSeq" id="WP_369329483.1">
    <property type="nucleotide sequence ID" value="NZ_JAULBC010000003.1"/>
</dbReference>
<accession>A0ABV3ZDX0</accession>
<evidence type="ECO:0000313" key="1">
    <source>
        <dbReference type="EMBL" id="MEX6688076.1"/>
    </source>
</evidence>
<name>A0ABV3ZDX0_9BACT</name>